<dbReference type="SUPFAM" id="SSF56112">
    <property type="entry name" value="Protein kinase-like (PK-like)"/>
    <property type="match status" value="1"/>
</dbReference>
<dbReference type="OrthoDB" id="3638488at2759"/>
<dbReference type="PANTHER" id="PTHR24356">
    <property type="entry name" value="SERINE/THREONINE-PROTEIN KINASE"/>
    <property type="match status" value="1"/>
</dbReference>
<evidence type="ECO:0000256" key="3">
    <source>
        <dbReference type="ARBA" id="ARBA00022527"/>
    </source>
</evidence>
<dbReference type="FunCoup" id="A0A152A1Y7">
    <property type="interactions" value="184"/>
</dbReference>
<dbReference type="PROSITE" id="PS00107">
    <property type="entry name" value="PROTEIN_KINASE_ATP"/>
    <property type="match status" value="1"/>
</dbReference>
<keyword evidence="7" id="KW-0418">Kinase</keyword>
<protein>
    <recommendedName>
        <fullName evidence="2">non-specific serine/threonine protein kinase</fullName>
        <ecNumber evidence="2">2.7.11.1</ecNumber>
    </recommendedName>
</protein>
<dbReference type="GO" id="GO:0005524">
    <property type="term" value="F:ATP binding"/>
    <property type="evidence" value="ECO:0007669"/>
    <property type="project" value="UniProtKB-UniRule"/>
</dbReference>
<dbReference type="InterPro" id="IPR000719">
    <property type="entry name" value="Prot_kinase_dom"/>
</dbReference>
<feature type="binding site" evidence="11">
    <location>
        <position position="552"/>
    </location>
    <ligand>
        <name>ATP</name>
        <dbReference type="ChEBI" id="CHEBI:30616"/>
    </ligand>
</feature>
<dbReference type="EC" id="2.7.11.1" evidence="2"/>
<comment type="catalytic activity">
    <reaction evidence="9">
        <text>L-threonyl-[protein] + ATP = O-phospho-L-threonyl-[protein] + ADP + H(+)</text>
        <dbReference type="Rhea" id="RHEA:46608"/>
        <dbReference type="Rhea" id="RHEA-COMP:11060"/>
        <dbReference type="Rhea" id="RHEA-COMP:11605"/>
        <dbReference type="ChEBI" id="CHEBI:15378"/>
        <dbReference type="ChEBI" id="CHEBI:30013"/>
        <dbReference type="ChEBI" id="CHEBI:30616"/>
        <dbReference type="ChEBI" id="CHEBI:61977"/>
        <dbReference type="ChEBI" id="CHEBI:456216"/>
        <dbReference type="EC" id="2.7.11.1"/>
    </reaction>
</comment>
<feature type="compositionally biased region" description="Low complexity" evidence="12">
    <location>
        <begin position="32"/>
        <end position="65"/>
    </location>
</feature>
<feature type="region of interest" description="Disordered" evidence="12">
    <location>
        <begin position="695"/>
        <end position="730"/>
    </location>
</feature>
<evidence type="ECO:0000256" key="1">
    <source>
        <dbReference type="ARBA" id="ARBA00009903"/>
    </source>
</evidence>
<feature type="domain" description="AGC-kinase C-terminal" evidence="14">
    <location>
        <begin position="846"/>
        <end position="917"/>
    </location>
</feature>
<evidence type="ECO:0000313" key="16">
    <source>
        <dbReference type="Proteomes" id="UP000076078"/>
    </source>
</evidence>
<accession>A0A152A1Y7</accession>
<dbReference type="Gene3D" id="3.30.200.20">
    <property type="entry name" value="Phosphorylase Kinase, domain 1"/>
    <property type="match status" value="1"/>
</dbReference>
<evidence type="ECO:0000256" key="5">
    <source>
        <dbReference type="ARBA" id="ARBA00022679"/>
    </source>
</evidence>
<dbReference type="PROSITE" id="PS51285">
    <property type="entry name" value="AGC_KINASE_CTER"/>
    <property type="match status" value="1"/>
</dbReference>
<feature type="region of interest" description="Disordered" evidence="12">
    <location>
        <begin position="384"/>
        <end position="423"/>
    </location>
</feature>
<evidence type="ECO:0000256" key="2">
    <source>
        <dbReference type="ARBA" id="ARBA00012513"/>
    </source>
</evidence>
<feature type="region of interest" description="Disordered" evidence="12">
    <location>
        <begin position="234"/>
        <end position="275"/>
    </location>
</feature>
<dbReference type="PROSITE" id="PS00108">
    <property type="entry name" value="PROTEIN_KINASE_ST"/>
    <property type="match status" value="1"/>
</dbReference>
<evidence type="ECO:0000256" key="7">
    <source>
        <dbReference type="ARBA" id="ARBA00022777"/>
    </source>
</evidence>
<dbReference type="EMBL" id="LODT01000016">
    <property type="protein sequence ID" value="KYR00230.1"/>
    <property type="molecule type" value="Genomic_DNA"/>
</dbReference>
<dbReference type="InterPro" id="IPR050236">
    <property type="entry name" value="Ser_Thr_kinase_AGC"/>
</dbReference>
<dbReference type="InterPro" id="IPR017441">
    <property type="entry name" value="Protein_kinase_ATP_BS"/>
</dbReference>
<keyword evidence="3" id="KW-0723">Serine/threonine-protein kinase</keyword>
<dbReference type="GO" id="GO:0004674">
    <property type="term" value="F:protein serine/threonine kinase activity"/>
    <property type="evidence" value="ECO:0007669"/>
    <property type="project" value="UniProtKB-KW"/>
</dbReference>
<dbReference type="AlphaFoldDB" id="A0A152A1Y7"/>
<dbReference type="PANTHER" id="PTHR24356:SF417">
    <property type="entry name" value="CELL CYCLE PROTEIN KINASE DBF2-RELATED"/>
    <property type="match status" value="1"/>
</dbReference>
<keyword evidence="4" id="KW-0597">Phosphoprotein</keyword>
<dbReference type="STRING" id="361077.A0A152A1Y7"/>
<name>A0A152A1Y7_TIELA</name>
<keyword evidence="16" id="KW-1185">Reference proteome</keyword>
<evidence type="ECO:0000259" key="14">
    <source>
        <dbReference type="PROSITE" id="PS51285"/>
    </source>
</evidence>
<feature type="compositionally biased region" description="Polar residues" evidence="12">
    <location>
        <begin position="317"/>
        <end position="326"/>
    </location>
</feature>
<organism evidence="15 16">
    <name type="scientific">Tieghemostelium lacteum</name>
    <name type="common">Slime mold</name>
    <name type="synonym">Dictyostelium lacteum</name>
    <dbReference type="NCBI Taxonomy" id="361077"/>
    <lineage>
        <taxon>Eukaryota</taxon>
        <taxon>Amoebozoa</taxon>
        <taxon>Evosea</taxon>
        <taxon>Eumycetozoa</taxon>
        <taxon>Dictyostelia</taxon>
        <taxon>Dictyosteliales</taxon>
        <taxon>Raperosteliaceae</taxon>
        <taxon>Tieghemostelium</taxon>
    </lineage>
</organism>
<feature type="domain" description="Protein kinase" evidence="13">
    <location>
        <begin position="519"/>
        <end position="846"/>
    </location>
</feature>
<reference evidence="15 16" key="1">
    <citation type="submission" date="2015-12" db="EMBL/GenBank/DDBJ databases">
        <title>Dictyostelia acquired genes for synthesis and detection of signals that induce cell-type specialization by lateral gene transfer from prokaryotes.</title>
        <authorList>
            <person name="Gloeckner G."/>
            <person name="Schaap P."/>
        </authorList>
    </citation>
    <scope>NUCLEOTIDE SEQUENCE [LARGE SCALE GENOMIC DNA]</scope>
    <source>
        <strain evidence="15 16">TK</strain>
    </source>
</reference>
<evidence type="ECO:0000256" key="12">
    <source>
        <dbReference type="SAM" id="MobiDB-lite"/>
    </source>
</evidence>
<dbReference type="PROSITE" id="PS50011">
    <property type="entry name" value="PROTEIN_KINASE_DOM"/>
    <property type="match status" value="1"/>
</dbReference>
<evidence type="ECO:0000256" key="6">
    <source>
        <dbReference type="ARBA" id="ARBA00022741"/>
    </source>
</evidence>
<dbReference type="InterPro" id="IPR000961">
    <property type="entry name" value="AGC-kinase_C"/>
</dbReference>
<dbReference type="SMART" id="SM00220">
    <property type="entry name" value="S_TKc"/>
    <property type="match status" value="1"/>
</dbReference>
<feature type="compositionally biased region" description="Gly residues" evidence="12">
    <location>
        <begin position="708"/>
        <end position="717"/>
    </location>
</feature>
<evidence type="ECO:0000313" key="15">
    <source>
        <dbReference type="EMBL" id="KYR00230.1"/>
    </source>
</evidence>
<feature type="compositionally biased region" description="Polar residues" evidence="12">
    <location>
        <begin position="409"/>
        <end position="419"/>
    </location>
</feature>
<keyword evidence="8 11" id="KW-0067">ATP-binding</keyword>
<proteinExistence type="inferred from homology"/>
<dbReference type="FunFam" id="3.30.200.20:FF:000109">
    <property type="entry name" value="Non-specific serine/threonine protein kinase"/>
    <property type="match status" value="1"/>
</dbReference>
<keyword evidence="6 11" id="KW-0547">Nucleotide-binding</keyword>
<evidence type="ECO:0000256" key="4">
    <source>
        <dbReference type="ARBA" id="ARBA00022553"/>
    </source>
</evidence>
<feature type="region of interest" description="Disordered" evidence="12">
    <location>
        <begin position="294"/>
        <end position="351"/>
    </location>
</feature>
<feature type="compositionally biased region" description="Low complexity" evidence="12">
    <location>
        <begin position="92"/>
        <end position="108"/>
    </location>
</feature>
<feature type="compositionally biased region" description="Low complexity" evidence="12">
    <location>
        <begin position="238"/>
        <end position="273"/>
    </location>
</feature>
<evidence type="ECO:0000256" key="8">
    <source>
        <dbReference type="ARBA" id="ARBA00022840"/>
    </source>
</evidence>
<feature type="region of interest" description="Disordered" evidence="12">
    <location>
        <begin position="32"/>
        <end position="108"/>
    </location>
</feature>
<keyword evidence="5" id="KW-0808">Transferase</keyword>
<evidence type="ECO:0000256" key="11">
    <source>
        <dbReference type="PROSITE-ProRule" id="PRU10141"/>
    </source>
</evidence>
<evidence type="ECO:0000256" key="9">
    <source>
        <dbReference type="ARBA" id="ARBA00047899"/>
    </source>
</evidence>
<dbReference type="Proteomes" id="UP000076078">
    <property type="component" value="Unassembled WGS sequence"/>
</dbReference>
<dbReference type="InterPro" id="IPR008271">
    <property type="entry name" value="Ser/Thr_kinase_AS"/>
</dbReference>
<evidence type="ECO:0000259" key="13">
    <source>
        <dbReference type="PROSITE" id="PS50011"/>
    </source>
</evidence>
<gene>
    <name evidence="15" type="ORF">DLAC_03388</name>
</gene>
<dbReference type="Gene3D" id="1.10.510.10">
    <property type="entry name" value="Transferase(Phosphotransferase) domain 1"/>
    <property type="match status" value="1"/>
</dbReference>
<dbReference type="GO" id="GO:0005815">
    <property type="term" value="C:microtubule organizing center"/>
    <property type="evidence" value="ECO:0007669"/>
    <property type="project" value="UniProtKB-ARBA"/>
</dbReference>
<comment type="catalytic activity">
    <reaction evidence="10">
        <text>L-seryl-[protein] + ATP = O-phospho-L-seryl-[protein] + ADP + H(+)</text>
        <dbReference type="Rhea" id="RHEA:17989"/>
        <dbReference type="Rhea" id="RHEA-COMP:9863"/>
        <dbReference type="Rhea" id="RHEA-COMP:11604"/>
        <dbReference type="ChEBI" id="CHEBI:15378"/>
        <dbReference type="ChEBI" id="CHEBI:29999"/>
        <dbReference type="ChEBI" id="CHEBI:30616"/>
        <dbReference type="ChEBI" id="CHEBI:83421"/>
        <dbReference type="ChEBI" id="CHEBI:456216"/>
        <dbReference type="EC" id="2.7.11.1"/>
    </reaction>
</comment>
<dbReference type="InterPro" id="IPR011009">
    <property type="entry name" value="Kinase-like_dom_sf"/>
</dbReference>
<comment type="similarity">
    <text evidence="1">Belongs to the protein kinase superfamily. AGC Ser/Thr protein kinase family.</text>
</comment>
<dbReference type="GO" id="GO:0035556">
    <property type="term" value="P:intracellular signal transduction"/>
    <property type="evidence" value="ECO:0007669"/>
    <property type="project" value="TreeGrafter"/>
</dbReference>
<dbReference type="InParanoid" id="A0A152A1Y7"/>
<sequence length="920" mass="102686">MNSSPFGSLRKKKKQAIKQSLEELISSLAELTHPSSSNSNSNNNISNSNSSSSNNLLNSGSSNSSTPQLSPHGTVQLPFPNPMISSSPPPSSSSSSPSATVTNTATSPPTRSLAKFYLLAQQLEYVGNQTYACKPDANSDPLLPIESISGILNVQWTTYWTMPLLPTTTCLDILNYISLKTNREVEQLKLADSDGKLVDHDMNLTLFRCKKFIVFEDINIEQLNSNNNKINSLKKQHQLQQQQKQNQLQQQQSNISSSPSSPSSPSPSSSSSPVISNKDILPFPIEYINLNTSSNNNNNKDKDIGQILQQGGAGPGSDSTKSTPLQLSPGIIRKHPPIVPPRSPLSFGQSSEPLFSSKDLMSDQGLSNSIPLVTGSFLHNSDKGLGAFKDSPSSSPSSSRKNSKDQLVKPNSNTGSNLTMDKDGPGEKYCKFLENTIQFSSGTPPTTEKGKILDNYFNHYYQELFKYIHQRNRRLQRLEEFIKELGIDQAGSEKWFSKHYESESNYLRNKRAGMKLQEFKILTQIGKGGFGQVFLAQKKDSGDIVTLKRIKKSSYEWANQRTQVGHEKTVMMSENCKWITKLLYAFQDSHYLYLAMEYHCGGDFRALLNNLGMLSEEEARYYMMEMIEAVHSLHAMDYVHRDIKPSNFVIDKHGHIRLIDFGLSKDGIEKRNGFNQQTMNNLRKSFIMPNPLSSGGGSGSSFLSTGSNGSGGGGSNHSGGHRNTLTSTQNGANVTVYRRPQAHSAVGSPEYMAPEIVNDEGYDHSCDWWSLGCVFVEMLCGFNPFCADTPSDVFVNILQWKQVLDWDLFCQELSPEASDILKRMLCEPSQRLGRNGIDDFKQHPFFKGHWDEIDTQKPPFIPKVESDMDTSYFEDAVNNDPNTWEIEDENHEKKNPFDNLNIPFFTYRKSSALSSICDQY</sequence>
<comment type="caution">
    <text evidence="15">The sequence shown here is derived from an EMBL/GenBank/DDBJ whole genome shotgun (WGS) entry which is preliminary data.</text>
</comment>
<dbReference type="Pfam" id="PF00069">
    <property type="entry name" value="Pkinase"/>
    <property type="match status" value="2"/>
</dbReference>
<feature type="compositionally biased region" description="Polar residues" evidence="12">
    <location>
        <begin position="721"/>
        <end position="730"/>
    </location>
</feature>
<evidence type="ECO:0000256" key="10">
    <source>
        <dbReference type="ARBA" id="ARBA00048679"/>
    </source>
</evidence>
<dbReference type="OMA" id="EWANQRT"/>